<protein>
    <submittedName>
        <fullName evidence="1">Uncharacterized protein</fullName>
    </submittedName>
</protein>
<name>A0A402BLH9_9CHLR</name>
<sequence length="280" mass="31718">MIERLFTKSHPAEKMHEIATFVADLKLSDSQALLRVFNRGLLENMRAFGTDRAGIDEKDLRSHQPDRIQGYDEVLARMGLRLEDGIFAVPFKYLTSRFSGLFEDISIGISSHRVAIAVYKSDHMIEVSSEFFYFVNPSQKQEALAGVLVQSPLPLEQEFNTLSLEAKMNFLRENINTLNRQNIDIYLELAKDLVCFASINHLVDASARASAILDGIERREIEMNVIDECWQNLALLHSNPNHAGITKKLLTDRIHQRLCDVSIAGETEFLQILSVLNTIA</sequence>
<organism evidence="1 2">
    <name type="scientific">Dictyobacter alpinus</name>
    <dbReference type="NCBI Taxonomy" id="2014873"/>
    <lineage>
        <taxon>Bacteria</taxon>
        <taxon>Bacillati</taxon>
        <taxon>Chloroflexota</taxon>
        <taxon>Ktedonobacteria</taxon>
        <taxon>Ktedonobacterales</taxon>
        <taxon>Dictyobacteraceae</taxon>
        <taxon>Dictyobacter</taxon>
    </lineage>
</organism>
<reference evidence="2" key="1">
    <citation type="submission" date="2018-12" db="EMBL/GenBank/DDBJ databases">
        <title>Tengunoibacter tsumagoiensis gen. nov., sp. nov., Dictyobacter kobayashii sp. nov., D. alpinus sp. nov., and D. joshuensis sp. nov. and description of Dictyobacteraceae fam. nov. within the order Ktedonobacterales isolated from Tengu-no-mugimeshi.</title>
        <authorList>
            <person name="Wang C.M."/>
            <person name="Zheng Y."/>
            <person name="Sakai Y."/>
            <person name="Toyoda A."/>
            <person name="Minakuchi Y."/>
            <person name="Abe K."/>
            <person name="Yokota A."/>
            <person name="Yabe S."/>
        </authorList>
    </citation>
    <scope>NUCLEOTIDE SEQUENCE [LARGE SCALE GENOMIC DNA]</scope>
    <source>
        <strain evidence="2">Uno16</strain>
    </source>
</reference>
<accession>A0A402BLH9</accession>
<evidence type="ECO:0000313" key="2">
    <source>
        <dbReference type="Proteomes" id="UP000287171"/>
    </source>
</evidence>
<dbReference type="AlphaFoldDB" id="A0A402BLH9"/>
<proteinExistence type="predicted"/>
<dbReference type="RefSeq" id="WP_126632154.1">
    <property type="nucleotide sequence ID" value="NZ_BIFT01000003.1"/>
</dbReference>
<gene>
    <name evidence="1" type="ORF">KDA_76440</name>
</gene>
<keyword evidence="2" id="KW-1185">Reference proteome</keyword>
<dbReference type="Proteomes" id="UP000287171">
    <property type="component" value="Unassembled WGS sequence"/>
</dbReference>
<evidence type="ECO:0000313" key="1">
    <source>
        <dbReference type="EMBL" id="GCE32160.1"/>
    </source>
</evidence>
<dbReference type="EMBL" id="BIFT01000003">
    <property type="protein sequence ID" value="GCE32160.1"/>
    <property type="molecule type" value="Genomic_DNA"/>
</dbReference>
<comment type="caution">
    <text evidence="1">The sequence shown here is derived from an EMBL/GenBank/DDBJ whole genome shotgun (WGS) entry which is preliminary data.</text>
</comment>